<keyword evidence="1" id="KW-1133">Transmembrane helix</keyword>
<evidence type="ECO:0000259" key="2">
    <source>
        <dbReference type="Pfam" id="PF20455"/>
    </source>
</evidence>
<evidence type="ECO:0000256" key="1">
    <source>
        <dbReference type="SAM" id="Phobius"/>
    </source>
</evidence>
<gene>
    <name evidence="4" type="ORF">FCL38_18880</name>
    <name evidence="3" type="ORF">FHS02_006106</name>
</gene>
<dbReference type="InterPro" id="IPR046554">
    <property type="entry name" value="DUF6708"/>
</dbReference>
<protein>
    <recommendedName>
        <fullName evidence="2">DUF6708 domain-containing protein</fullName>
    </recommendedName>
</protein>
<dbReference type="OrthoDB" id="6050524at2"/>
<reference evidence="3 6" key="2">
    <citation type="submission" date="2020-08" db="EMBL/GenBank/DDBJ databases">
        <title>Genomic Encyclopedia of Type Strains, Phase III (KMG-III): the genomes of soil and plant-associated and newly described type strains.</title>
        <authorList>
            <person name="Whitman W."/>
        </authorList>
    </citation>
    <scope>NUCLEOTIDE SEQUENCE [LARGE SCALE GENOMIC DNA]</scope>
    <source>
        <strain evidence="3 6">CECT 7753</strain>
    </source>
</reference>
<feature type="domain" description="DUF6708" evidence="2">
    <location>
        <begin position="110"/>
        <end position="293"/>
    </location>
</feature>
<sequence length="374" mass="43006">MDDRIFGAKLGKPIPAWDLAHRLPVSGWVGPHIKEDGTTFRINSVYLDATDQSHMIRQWYAGGVLMAIFAVCIHAWLLVAMLLVSSDRLWPNDDILSISMVVVSMLGFGIFAIWFGKGEFFARNRYPIRFNRKTRKIYALIRPSRGESVHRNEDCIEEIEWSERTIFCIHRASQDGYHYWIRYYRVDINGNVEKAVTLGRDWEGIEGLEGLLGQWNYWCWYMNKGPVDLPKPGLFLAEQESMYESFLYCVYEMGFRASPSFRLLLLPVFLLLASHRVLSLWTCSSPRWPSEIITLCSIDPDDPFDEPTGLTPIGWHPTDLAVQKGKFPDLLAKDIEDWNGEPDAKKNALRWAEGKFAMSDTKQLASSGNQRRSK</sequence>
<evidence type="ECO:0000313" key="6">
    <source>
        <dbReference type="Proteomes" id="UP000584325"/>
    </source>
</evidence>
<evidence type="ECO:0000313" key="4">
    <source>
        <dbReference type="EMBL" id="QCP12252.1"/>
    </source>
</evidence>
<dbReference type="Proteomes" id="UP000584325">
    <property type="component" value="Unassembled WGS sequence"/>
</dbReference>
<keyword evidence="5" id="KW-1185">Reference proteome</keyword>
<evidence type="ECO:0000313" key="5">
    <source>
        <dbReference type="Proteomes" id="UP000298763"/>
    </source>
</evidence>
<dbReference type="RefSeq" id="WP_137315089.1">
    <property type="nucleotide sequence ID" value="NZ_CP040017.1"/>
</dbReference>
<feature type="transmembrane region" description="Helical" evidence="1">
    <location>
        <begin position="59"/>
        <end position="83"/>
    </location>
</feature>
<dbReference type="Pfam" id="PF20455">
    <property type="entry name" value="DUF6708"/>
    <property type="match status" value="1"/>
</dbReference>
<dbReference type="Proteomes" id="UP000298763">
    <property type="component" value="Chromosome"/>
</dbReference>
<dbReference type="EMBL" id="JACHXS010000018">
    <property type="protein sequence ID" value="MBB3225235.1"/>
    <property type="molecule type" value="Genomic_DNA"/>
</dbReference>
<dbReference type="EMBL" id="CP040017">
    <property type="protein sequence ID" value="QCP12252.1"/>
    <property type="molecule type" value="Genomic_DNA"/>
</dbReference>
<evidence type="ECO:0000313" key="3">
    <source>
        <dbReference type="EMBL" id="MBB3225235.1"/>
    </source>
</evidence>
<keyword evidence="1" id="KW-0812">Transmembrane</keyword>
<dbReference type="AlphaFoldDB" id="A0A4P8HU17"/>
<name>A0A4P8HU17_9BURK</name>
<organism evidence="3 6">
    <name type="scientific">Pseudoduganella umbonata</name>
    <dbReference type="NCBI Taxonomy" id="864828"/>
    <lineage>
        <taxon>Bacteria</taxon>
        <taxon>Pseudomonadati</taxon>
        <taxon>Pseudomonadota</taxon>
        <taxon>Betaproteobacteria</taxon>
        <taxon>Burkholderiales</taxon>
        <taxon>Oxalobacteraceae</taxon>
        <taxon>Telluria group</taxon>
        <taxon>Pseudoduganella</taxon>
    </lineage>
</organism>
<proteinExistence type="predicted"/>
<reference evidence="4 5" key="1">
    <citation type="submission" date="2019-05" db="EMBL/GenBank/DDBJ databases">
        <title>Draft Genome Sequences of Six Type Strains of the Genus Massilia.</title>
        <authorList>
            <person name="Miess H."/>
            <person name="Frediansyhah A."/>
            <person name="Gross H."/>
        </authorList>
    </citation>
    <scope>NUCLEOTIDE SEQUENCE [LARGE SCALE GENOMIC DNA]</scope>
    <source>
        <strain evidence="4 5">DSMZ 26121</strain>
    </source>
</reference>
<accession>A0A4P8HU17</accession>
<keyword evidence="1" id="KW-0472">Membrane</keyword>
<feature type="transmembrane region" description="Helical" evidence="1">
    <location>
        <begin position="95"/>
        <end position="115"/>
    </location>
</feature>